<evidence type="ECO:0000256" key="3">
    <source>
        <dbReference type="ARBA" id="ARBA00022448"/>
    </source>
</evidence>
<keyword evidence="3" id="KW-0813">Transport</keyword>
<dbReference type="Proteomes" id="UP000294744">
    <property type="component" value="Unassembled WGS sequence"/>
</dbReference>
<dbReference type="InterPro" id="IPR000060">
    <property type="entry name" value="BCCT_transptr"/>
</dbReference>
<dbReference type="EMBL" id="SMKV01000010">
    <property type="protein sequence ID" value="TDC93480.1"/>
    <property type="molecule type" value="Genomic_DNA"/>
</dbReference>
<feature type="transmembrane region" description="Helical" evidence="9">
    <location>
        <begin position="258"/>
        <end position="277"/>
    </location>
</feature>
<dbReference type="OrthoDB" id="9775735at2"/>
<dbReference type="Pfam" id="PF02028">
    <property type="entry name" value="BCCT"/>
    <property type="match status" value="1"/>
</dbReference>
<dbReference type="GO" id="GO:0005886">
    <property type="term" value="C:plasma membrane"/>
    <property type="evidence" value="ECO:0007669"/>
    <property type="project" value="UniProtKB-SubCell"/>
</dbReference>
<evidence type="ECO:0000313" key="11">
    <source>
        <dbReference type="Proteomes" id="UP000294744"/>
    </source>
</evidence>
<evidence type="ECO:0000256" key="1">
    <source>
        <dbReference type="ARBA" id="ARBA00004651"/>
    </source>
</evidence>
<feature type="transmembrane region" description="Helical" evidence="9">
    <location>
        <begin position="51"/>
        <end position="71"/>
    </location>
</feature>
<comment type="caution">
    <text evidence="10">The sequence shown here is derived from an EMBL/GenBank/DDBJ whole genome shotgun (WGS) entry which is preliminary data.</text>
</comment>
<feature type="transmembrane region" description="Helical" evidence="9">
    <location>
        <begin position="192"/>
        <end position="212"/>
    </location>
</feature>
<evidence type="ECO:0000256" key="8">
    <source>
        <dbReference type="SAM" id="MobiDB-lite"/>
    </source>
</evidence>
<dbReference type="NCBIfam" id="TIGR00842">
    <property type="entry name" value="bcct"/>
    <property type="match status" value="1"/>
</dbReference>
<dbReference type="PANTHER" id="PTHR30047">
    <property type="entry name" value="HIGH-AFFINITY CHOLINE TRANSPORT PROTEIN-RELATED"/>
    <property type="match status" value="1"/>
</dbReference>
<feature type="transmembrane region" description="Helical" evidence="9">
    <location>
        <begin position="142"/>
        <end position="163"/>
    </location>
</feature>
<feature type="region of interest" description="Disordered" evidence="8">
    <location>
        <begin position="503"/>
        <end position="540"/>
    </location>
</feature>
<keyword evidence="5 9" id="KW-0812">Transmembrane</keyword>
<reference evidence="10 11" key="1">
    <citation type="submission" date="2019-03" db="EMBL/GenBank/DDBJ databases">
        <title>Draft genome sequences of novel Actinobacteria.</title>
        <authorList>
            <person name="Sahin N."/>
            <person name="Ay H."/>
            <person name="Saygin H."/>
        </authorList>
    </citation>
    <scope>NUCLEOTIDE SEQUENCE [LARGE SCALE GENOMIC DNA]</scope>
    <source>
        <strain evidence="10 11">16K404</strain>
    </source>
</reference>
<evidence type="ECO:0000256" key="5">
    <source>
        <dbReference type="ARBA" id="ARBA00022692"/>
    </source>
</evidence>
<dbReference type="RefSeq" id="WP_132622186.1">
    <property type="nucleotide sequence ID" value="NZ_SMKV01000010.1"/>
</dbReference>
<gene>
    <name evidence="10" type="ORF">E1161_10745</name>
</gene>
<evidence type="ECO:0000256" key="9">
    <source>
        <dbReference type="SAM" id="Phobius"/>
    </source>
</evidence>
<organism evidence="10 11">
    <name type="scientific">Saccharopolyspora aridisoli</name>
    <dbReference type="NCBI Taxonomy" id="2530385"/>
    <lineage>
        <taxon>Bacteria</taxon>
        <taxon>Bacillati</taxon>
        <taxon>Actinomycetota</taxon>
        <taxon>Actinomycetes</taxon>
        <taxon>Pseudonocardiales</taxon>
        <taxon>Pseudonocardiaceae</taxon>
        <taxon>Saccharopolyspora</taxon>
    </lineage>
</organism>
<comment type="similarity">
    <text evidence="2">Belongs to the BCCT transporter (TC 2.A.15) family.</text>
</comment>
<feature type="transmembrane region" description="Helical" evidence="9">
    <location>
        <begin position="320"/>
        <end position="338"/>
    </location>
</feature>
<feature type="transmembrane region" description="Helical" evidence="9">
    <location>
        <begin position="405"/>
        <end position="425"/>
    </location>
</feature>
<dbReference type="GO" id="GO:0022857">
    <property type="term" value="F:transmembrane transporter activity"/>
    <property type="evidence" value="ECO:0007669"/>
    <property type="project" value="InterPro"/>
</dbReference>
<feature type="transmembrane region" description="Helical" evidence="9">
    <location>
        <begin position="92"/>
        <end position="112"/>
    </location>
</feature>
<feature type="transmembrane region" description="Helical" evidence="9">
    <location>
        <begin position="350"/>
        <end position="373"/>
    </location>
</feature>
<keyword evidence="11" id="KW-1185">Reference proteome</keyword>
<proteinExistence type="inferred from homology"/>
<evidence type="ECO:0000256" key="7">
    <source>
        <dbReference type="ARBA" id="ARBA00023136"/>
    </source>
</evidence>
<evidence type="ECO:0000256" key="4">
    <source>
        <dbReference type="ARBA" id="ARBA00022475"/>
    </source>
</evidence>
<keyword evidence="7 9" id="KW-0472">Membrane</keyword>
<dbReference type="InterPro" id="IPR018093">
    <property type="entry name" value="BCCT_CS"/>
</dbReference>
<sequence length="540" mass="58001">MEKVQNKRATNHTVFAVSIAVSALVVLWGAVDPNGFGTVTTQLFNYVVADMSWFFLLTANIFLVFVIYLGLSGYGRIKLGADRDEPEFGRMSWFAMMFQAGMGPAIIFWGLAEPLSHYVDVPFGLAPPSSDEAAGVAIKYSFFHWALHPWAIYAVAGLAVAYFTHRKNERGLLSAIFRPLLGDRVDGPLGKAIDVLAVLAVVFGIAVALGQAGLQMTAGLGETFGFPTGIVVQLIVLALTTAAFMGSATTRIEHGIKWLSNISMLIAPVLLIFYFIVGPSITQINAFTEGLGDYLGNILPMSFRLDAFSPDNGWMGSWTVFYWSWWIAWAPYVGLFMARISRGRTIREFVAATVLVPSLVSMIWIAVFGGAALQLARSGLAGDIAQTVQQSPAAGMFVFIQQYPMAGLMSVITLIVLWVFFVAGADAGTVVLGELSTGGEPNPRTWVRLLWGVLLAGVAAVLLVSGGLEGLQKASVLTGTPFAIILVGICAAFYKTLRDEHGPNSARVPVSGARAATPEESPQDVEVAVVSTEPTRSESR</sequence>
<dbReference type="PANTHER" id="PTHR30047:SF7">
    <property type="entry name" value="HIGH-AFFINITY CHOLINE TRANSPORT PROTEIN"/>
    <property type="match status" value="1"/>
</dbReference>
<feature type="transmembrane region" description="Helical" evidence="9">
    <location>
        <begin position="12"/>
        <end position="31"/>
    </location>
</feature>
<feature type="transmembrane region" description="Helical" evidence="9">
    <location>
        <begin position="224"/>
        <end position="246"/>
    </location>
</feature>
<comment type="subcellular location">
    <subcellularLocation>
        <location evidence="1">Cell membrane</location>
        <topology evidence="1">Multi-pass membrane protein</topology>
    </subcellularLocation>
</comment>
<protein>
    <submittedName>
        <fullName evidence="10">BCCT family transporter</fullName>
    </submittedName>
</protein>
<dbReference type="AlphaFoldDB" id="A0A4R4UNZ0"/>
<keyword evidence="4" id="KW-1003">Cell membrane</keyword>
<keyword evidence="6 9" id="KW-1133">Transmembrane helix</keyword>
<feature type="transmembrane region" description="Helical" evidence="9">
    <location>
        <begin position="446"/>
        <end position="468"/>
    </location>
</feature>
<evidence type="ECO:0000256" key="2">
    <source>
        <dbReference type="ARBA" id="ARBA00005658"/>
    </source>
</evidence>
<dbReference type="PROSITE" id="PS01303">
    <property type="entry name" value="BCCT"/>
    <property type="match status" value="1"/>
</dbReference>
<accession>A0A4R4UNZ0</accession>
<evidence type="ECO:0000256" key="6">
    <source>
        <dbReference type="ARBA" id="ARBA00022989"/>
    </source>
</evidence>
<feature type="transmembrane region" description="Helical" evidence="9">
    <location>
        <begin position="474"/>
        <end position="494"/>
    </location>
</feature>
<evidence type="ECO:0000313" key="10">
    <source>
        <dbReference type="EMBL" id="TDC93480.1"/>
    </source>
</evidence>
<name>A0A4R4UNZ0_9PSEU</name>